<dbReference type="RefSeq" id="XP_025469757.1">
    <property type="nucleotide sequence ID" value="XM_025615545.1"/>
</dbReference>
<dbReference type="GeneID" id="37117688"/>
<keyword evidence="2" id="KW-0677">Repeat</keyword>
<keyword evidence="1 3" id="KW-0853">WD repeat</keyword>
<evidence type="ECO:0000259" key="5">
    <source>
        <dbReference type="Pfam" id="PF24883"/>
    </source>
</evidence>
<evidence type="ECO:0000313" key="6">
    <source>
        <dbReference type="EMBL" id="PWY92996.1"/>
    </source>
</evidence>
<comment type="caution">
    <text evidence="6">The sequence shown here is derived from an EMBL/GenBank/DDBJ whole genome shotgun (WGS) entry which is preliminary data.</text>
</comment>
<dbReference type="Pfam" id="PF24883">
    <property type="entry name" value="NPHP3_N"/>
    <property type="match status" value="1"/>
</dbReference>
<feature type="repeat" description="WD" evidence="3">
    <location>
        <begin position="819"/>
        <end position="860"/>
    </location>
</feature>
<evidence type="ECO:0000256" key="2">
    <source>
        <dbReference type="ARBA" id="ARBA00022737"/>
    </source>
</evidence>
<organism evidence="6 7">
    <name type="scientific">Aspergillus sclerotioniger CBS 115572</name>
    <dbReference type="NCBI Taxonomy" id="1450535"/>
    <lineage>
        <taxon>Eukaryota</taxon>
        <taxon>Fungi</taxon>
        <taxon>Dikarya</taxon>
        <taxon>Ascomycota</taxon>
        <taxon>Pezizomycotina</taxon>
        <taxon>Eurotiomycetes</taxon>
        <taxon>Eurotiomycetidae</taxon>
        <taxon>Eurotiales</taxon>
        <taxon>Aspergillaceae</taxon>
        <taxon>Aspergillus</taxon>
        <taxon>Aspergillus subgen. Circumdati</taxon>
    </lineage>
</organism>
<dbReference type="Pfam" id="PF00400">
    <property type="entry name" value="WD40"/>
    <property type="match status" value="2"/>
</dbReference>
<dbReference type="InterPro" id="IPR036322">
    <property type="entry name" value="WD40_repeat_dom_sf"/>
</dbReference>
<dbReference type="PANTHER" id="PTHR19879">
    <property type="entry name" value="TRANSCRIPTION INITIATION FACTOR TFIID"/>
    <property type="match status" value="1"/>
</dbReference>
<feature type="domain" description="Nephrocystin 3-like N-terminal" evidence="5">
    <location>
        <begin position="315"/>
        <end position="432"/>
    </location>
</feature>
<gene>
    <name evidence="6" type="ORF">BO94DRAFT_583239</name>
</gene>
<name>A0A317X362_9EURO</name>
<protein>
    <submittedName>
        <fullName evidence="6">Uncharacterized protein</fullName>
    </submittedName>
</protein>
<dbReference type="STRING" id="1450535.A0A317X362"/>
<dbReference type="SMART" id="SM00320">
    <property type="entry name" value="WD40"/>
    <property type="match status" value="3"/>
</dbReference>
<dbReference type="OrthoDB" id="674604at2759"/>
<sequence length="949" mass="107311">MRLTGLWDEAYAELEKEHPKLVHFYETDLLAGASDQSEVDLDRQKQLATLVQSKLKTIEAHVGLSLGGSQIVVRDQARKVARMIVGVKDFISAAVSAEPHASLAWAGVLVLIPILLNLITQHDDAAQGVEYISDLLIRPAIELKELCASIRGKTIRLYSEILQYEIRLAKQYSHGASFHALRDFAVADNWKEMLTSVKTLEQSIKTDLETLGDDTAKRIDTTVAEMMVNLKQTRDDLQDLKQAQILQSLPLLRGLVPIPSRTNTNPDAWKGHSSGSSNKFKLGAMSLPKSPSSAFKEWLAQANRPFLEHCIILGGSFFFNHAEYDRNNAKMFFTTLARHLKDSVPDTRMAISEVISRNPGIATESLSNQWKYLILQPLLRLESNLPSPRTLVFVIDALDECKDRNDLETIVQLLSQFTKLKKLRIRVFITSRPEIDIRRAFQQVPKGTLRDEILSKVITMEAENKFKDYITRLLEYELSQVSTKHCLGEHWPGNDKIATLVRKSDGLFIYAATVCRFLGGNNLTKSRVKTRLDMILEDEYAKNSPQKSLDDVYRRILEVSVIGDADEVEERDILGSFRRVVGSIVVLFDPLSTGTLGDLLSIQKSDIEETLEGLYSVVTVPKTGDMPIQLVHLSFPNFFLGDNRCADTRFHIDESEAHRLLFGHCVKAMSNTLKRDICSLRKPGIFKRRMKHLLKVKSDVGFDETEAFLNAHLTHWLEAMSLIGLMREAVSLVIELFEHVSVPQKRVHTELYGFLYDARRFVLNFRAVIEEAPLQVYCSALYFAPEDSIIRSKFWYETPIWIHQFPTMEKEWSSLLQVLEGHRQRVQIVEFPPNDRFIASASDDRTIKIWDSATGAVLQTFEGYREPVICVAFSSTSKLLASGGQDGAVVIWDISLGSLLRTFERKGPITAVTFSTDDKMGAFASDKGIFTWDLREAVVVFALRARKPC</sequence>
<dbReference type="PANTHER" id="PTHR19879:SF9">
    <property type="entry name" value="TRANSCRIPTION INITIATION FACTOR TFIID SUBUNIT 5"/>
    <property type="match status" value="1"/>
</dbReference>
<dbReference type="InterPro" id="IPR015943">
    <property type="entry name" value="WD40/YVTN_repeat-like_dom_sf"/>
</dbReference>
<evidence type="ECO:0000313" key="7">
    <source>
        <dbReference type="Proteomes" id="UP000246702"/>
    </source>
</evidence>
<feature type="domain" description="NWD NACHT-NTPase N-terminal" evidence="4">
    <location>
        <begin position="6"/>
        <end position="207"/>
    </location>
</feature>
<dbReference type="PROSITE" id="PS50082">
    <property type="entry name" value="WD_REPEATS_2"/>
    <property type="match status" value="2"/>
</dbReference>
<proteinExistence type="predicted"/>
<reference evidence="6 7" key="1">
    <citation type="submission" date="2016-12" db="EMBL/GenBank/DDBJ databases">
        <title>The genomes of Aspergillus section Nigri reveals drivers in fungal speciation.</title>
        <authorList>
            <consortium name="DOE Joint Genome Institute"/>
            <person name="Vesth T.C."/>
            <person name="Nybo J."/>
            <person name="Theobald S."/>
            <person name="Brandl J."/>
            <person name="Frisvad J.C."/>
            <person name="Nielsen K.F."/>
            <person name="Lyhne E.K."/>
            <person name="Kogle M.E."/>
            <person name="Kuo A."/>
            <person name="Riley R."/>
            <person name="Clum A."/>
            <person name="Nolan M."/>
            <person name="Lipzen A."/>
            <person name="Salamov A."/>
            <person name="Henrissat B."/>
            <person name="Wiebenga A."/>
            <person name="De Vries R.P."/>
            <person name="Grigoriev I.V."/>
            <person name="Mortensen U.H."/>
            <person name="Andersen M.R."/>
            <person name="Baker S.E."/>
        </authorList>
    </citation>
    <scope>NUCLEOTIDE SEQUENCE [LARGE SCALE GENOMIC DNA]</scope>
    <source>
        <strain evidence="6 7">CBS 115572</strain>
    </source>
</reference>
<dbReference type="InterPro" id="IPR019775">
    <property type="entry name" value="WD40_repeat_CS"/>
</dbReference>
<dbReference type="PROSITE" id="PS00678">
    <property type="entry name" value="WD_REPEATS_1"/>
    <property type="match status" value="1"/>
</dbReference>
<dbReference type="EMBL" id="MSFK01000007">
    <property type="protein sequence ID" value="PWY92996.1"/>
    <property type="molecule type" value="Genomic_DNA"/>
</dbReference>
<dbReference type="InterPro" id="IPR031359">
    <property type="entry name" value="NACHT_N"/>
</dbReference>
<dbReference type="Gene3D" id="2.130.10.10">
    <property type="entry name" value="YVTN repeat-like/Quinoprotein amine dehydrogenase"/>
    <property type="match status" value="1"/>
</dbReference>
<dbReference type="InterPro" id="IPR001680">
    <property type="entry name" value="WD40_rpt"/>
</dbReference>
<evidence type="ECO:0000256" key="3">
    <source>
        <dbReference type="PROSITE-ProRule" id="PRU00221"/>
    </source>
</evidence>
<dbReference type="AlphaFoldDB" id="A0A317X362"/>
<keyword evidence="7" id="KW-1185">Reference proteome</keyword>
<dbReference type="Proteomes" id="UP000246702">
    <property type="component" value="Unassembled WGS sequence"/>
</dbReference>
<dbReference type="SUPFAM" id="SSF50978">
    <property type="entry name" value="WD40 repeat-like"/>
    <property type="match status" value="1"/>
</dbReference>
<dbReference type="InterPro" id="IPR056884">
    <property type="entry name" value="NPHP3-like_N"/>
</dbReference>
<accession>A0A317X362</accession>
<evidence type="ECO:0000256" key="1">
    <source>
        <dbReference type="ARBA" id="ARBA00022574"/>
    </source>
</evidence>
<dbReference type="PROSITE" id="PS50294">
    <property type="entry name" value="WD_REPEATS_REGION"/>
    <property type="match status" value="2"/>
</dbReference>
<dbReference type="Pfam" id="PF17100">
    <property type="entry name" value="NACHT_N"/>
    <property type="match status" value="1"/>
</dbReference>
<feature type="repeat" description="WD" evidence="3">
    <location>
        <begin position="861"/>
        <end position="902"/>
    </location>
</feature>
<evidence type="ECO:0000259" key="4">
    <source>
        <dbReference type="Pfam" id="PF17100"/>
    </source>
</evidence>